<reference evidence="3" key="1">
    <citation type="journal article" date="2019" name="Int. J. Syst. Evol. Microbiol.">
        <title>The Global Catalogue of Microorganisms (GCM) 10K type strain sequencing project: providing services to taxonomists for standard genome sequencing and annotation.</title>
        <authorList>
            <consortium name="The Broad Institute Genomics Platform"/>
            <consortium name="The Broad Institute Genome Sequencing Center for Infectious Disease"/>
            <person name="Wu L."/>
            <person name="Ma J."/>
        </authorList>
    </citation>
    <scope>NUCLEOTIDE SEQUENCE [LARGE SCALE GENOMIC DNA]</scope>
    <source>
        <strain evidence="3">JCM 11574</strain>
    </source>
</reference>
<accession>A0ABP6HHM5</accession>
<evidence type="ECO:0000313" key="2">
    <source>
        <dbReference type="EMBL" id="GAA2775752.1"/>
    </source>
</evidence>
<name>A0ABP6HHM5_9ACTN</name>
<comment type="caution">
    <text evidence="2">The sequence shown here is derived from an EMBL/GenBank/DDBJ whole genome shotgun (WGS) entry which is preliminary data.</text>
</comment>
<evidence type="ECO:0000256" key="1">
    <source>
        <dbReference type="SAM" id="MobiDB-lite"/>
    </source>
</evidence>
<evidence type="ECO:0000313" key="3">
    <source>
        <dbReference type="Proteomes" id="UP001500893"/>
    </source>
</evidence>
<feature type="compositionally biased region" description="Basic and acidic residues" evidence="1">
    <location>
        <begin position="1"/>
        <end position="11"/>
    </location>
</feature>
<feature type="region of interest" description="Disordered" evidence="1">
    <location>
        <begin position="1"/>
        <end position="35"/>
    </location>
</feature>
<gene>
    <name evidence="2" type="ORF">GCM10010521_62870</name>
</gene>
<organism evidence="2 3">
    <name type="scientific">Streptomyces rameus</name>
    <dbReference type="NCBI Taxonomy" id="68261"/>
    <lineage>
        <taxon>Bacteria</taxon>
        <taxon>Bacillati</taxon>
        <taxon>Actinomycetota</taxon>
        <taxon>Actinomycetes</taxon>
        <taxon>Kitasatosporales</taxon>
        <taxon>Streptomycetaceae</taxon>
        <taxon>Streptomyces</taxon>
    </lineage>
</organism>
<protein>
    <submittedName>
        <fullName evidence="2">Uncharacterized protein</fullName>
    </submittedName>
</protein>
<dbReference type="RefSeq" id="WP_345058387.1">
    <property type="nucleotide sequence ID" value="NZ_BAAAVM010000121.1"/>
</dbReference>
<keyword evidence="3" id="KW-1185">Reference proteome</keyword>
<proteinExistence type="predicted"/>
<dbReference type="Proteomes" id="UP001500893">
    <property type="component" value="Unassembled WGS sequence"/>
</dbReference>
<sequence>MSRQSPTDHRRITDHRRRPADTGPGPGPGLQRCDSPRASITALLPRCRDGGEFRSYVGPVYVRAAGSCVDWWGDINDVRFGRYGTNCG</sequence>
<dbReference type="EMBL" id="BAAAVM010000121">
    <property type="protein sequence ID" value="GAA2775752.1"/>
    <property type="molecule type" value="Genomic_DNA"/>
</dbReference>